<evidence type="ECO:0000256" key="3">
    <source>
        <dbReference type="ARBA" id="ARBA00013253"/>
    </source>
</evidence>
<keyword evidence="5 15" id="KW-0808">Transferase</keyword>
<dbReference type="EMBL" id="JACHFR010000001">
    <property type="protein sequence ID" value="MBB5218087.1"/>
    <property type="molecule type" value="Genomic_DNA"/>
</dbReference>
<evidence type="ECO:0000256" key="7">
    <source>
        <dbReference type="ARBA" id="ARBA00022777"/>
    </source>
</evidence>
<dbReference type="UniPathway" id="UPA00077">
    <property type="reaction ID" value="UER00155"/>
</dbReference>
<dbReference type="Gene3D" id="3.30.70.560">
    <property type="entry name" value="7,8-Dihydro-6-hydroxymethylpterin-pyrophosphokinase HPPK"/>
    <property type="match status" value="1"/>
</dbReference>
<keyword evidence="16" id="KW-1185">Reference proteome</keyword>
<evidence type="ECO:0000259" key="13">
    <source>
        <dbReference type="Pfam" id="PF01288"/>
    </source>
</evidence>
<evidence type="ECO:0000256" key="6">
    <source>
        <dbReference type="ARBA" id="ARBA00022741"/>
    </source>
</evidence>
<keyword evidence="8" id="KW-0067">ATP-binding</keyword>
<dbReference type="InterPro" id="IPR035907">
    <property type="entry name" value="Hppk_sf"/>
</dbReference>
<dbReference type="RefSeq" id="WP_184651521.1">
    <property type="nucleotide sequence ID" value="NZ_JACHFR010000001.1"/>
</dbReference>
<dbReference type="KEGG" id="trc:DYE49_06940"/>
<comment type="similarity">
    <text evidence="2">Belongs to the HPPK family.</text>
</comment>
<keyword evidence="9" id="KW-0289">Folate biosynthesis</keyword>
<dbReference type="GO" id="GO:0046654">
    <property type="term" value="P:tetrahydrofolate biosynthetic process"/>
    <property type="evidence" value="ECO:0007669"/>
    <property type="project" value="UniProtKB-UniPathway"/>
</dbReference>
<evidence type="ECO:0000313" key="17">
    <source>
        <dbReference type="Proteomes" id="UP000593591"/>
    </source>
</evidence>
<evidence type="ECO:0000256" key="12">
    <source>
        <dbReference type="ARBA" id="ARBA00033413"/>
    </source>
</evidence>
<dbReference type="SUPFAM" id="SSF55083">
    <property type="entry name" value="6-hydroxymethyl-7,8-dihydropterin pyrophosphokinase, HPPK"/>
    <property type="match status" value="1"/>
</dbReference>
<comment type="pathway">
    <text evidence="1">Cofactor biosynthesis; tetrahydrofolate biosynthesis; 2-amino-4-hydroxy-6-hydroxymethyl-7,8-dihydropteridine diphosphate from 7,8-dihydroneopterin triphosphate: step 4/4.</text>
</comment>
<dbReference type="GO" id="GO:0046656">
    <property type="term" value="P:folic acid biosynthetic process"/>
    <property type="evidence" value="ECO:0007669"/>
    <property type="project" value="UniProtKB-KW"/>
</dbReference>
<protein>
    <recommendedName>
        <fullName evidence="4">2-amino-4-hydroxy-6-hydroxymethyldihydropteridine pyrophosphokinase</fullName>
        <ecNumber evidence="3">2.7.6.3</ecNumber>
    </recommendedName>
    <alternativeName>
        <fullName evidence="11">6-hydroxymethyl-7,8-dihydropterin pyrophosphokinase</fullName>
    </alternativeName>
    <alternativeName>
        <fullName evidence="12">7,8-dihydro-6-hydroxymethylpterin-pyrophosphokinase</fullName>
    </alternativeName>
</protein>
<dbReference type="CDD" id="cd00483">
    <property type="entry name" value="HPPK"/>
    <property type="match status" value="1"/>
</dbReference>
<evidence type="ECO:0000256" key="4">
    <source>
        <dbReference type="ARBA" id="ARBA00016218"/>
    </source>
</evidence>
<dbReference type="PANTHER" id="PTHR43071">
    <property type="entry name" value="2-AMINO-4-HYDROXY-6-HYDROXYMETHYLDIHYDROPTERIDINE PYROPHOSPHOKINASE"/>
    <property type="match status" value="1"/>
</dbReference>
<name>A0A7M1XKE9_9SPIR</name>
<dbReference type="GO" id="GO:0016301">
    <property type="term" value="F:kinase activity"/>
    <property type="evidence" value="ECO:0007669"/>
    <property type="project" value="UniProtKB-KW"/>
</dbReference>
<dbReference type="GO" id="GO:0003848">
    <property type="term" value="F:2-amino-4-hydroxy-6-hydroxymethyldihydropteridine diphosphokinase activity"/>
    <property type="evidence" value="ECO:0007669"/>
    <property type="project" value="UniProtKB-EC"/>
</dbReference>
<accession>A0A7M1XKE9</accession>
<dbReference type="EC" id="2.7.6.3" evidence="3"/>
<dbReference type="Pfam" id="PF01288">
    <property type="entry name" value="HPPK"/>
    <property type="match status" value="1"/>
</dbReference>
<evidence type="ECO:0000313" key="15">
    <source>
        <dbReference type="EMBL" id="QOS40199.1"/>
    </source>
</evidence>
<evidence type="ECO:0000256" key="2">
    <source>
        <dbReference type="ARBA" id="ARBA00005810"/>
    </source>
</evidence>
<dbReference type="NCBIfam" id="TIGR01498">
    <property type="entry name" value="folK"/>
    <property type="match status" value="1"/>
</dbReference>
<organism evidence="15 17">
    <name type="scientific">Treponema rectale</name>
    <dbReference type="NCBI Taxonomy" id="744512"/>
    <lineage>
        <taxon>Bacteria</taxon>
        <taxon>Pseudomonadati</taxon>
        <taxon>Spirochaetota</taxon>
        <taxon>Spirochaetia</taxon>
        <taxon>Spirochaetales</taxon>
        <taxon>Treponemataceae</taxon>
        <taxon>Treponema</taxon>
    </lineage>
</organism>
<dbReference type="AlphaFoldDB" id="A0A7M1XKE9"/>
<evidence type="ECO:0000313" key="16">
    <source>
        <dbReference type="Proteomes" id="UP000578697"/>
    </source>
</evidence>
<gene>
    <name evidence="15" type="primary">folK</name>
    <name evidence="15" type="ORF">DYE49_06940</name>
    <name evidence="14" type="ORF">HNP77_000431</name>
</gene>
<evidence type="ECO:0000313" key="14">
    <source>
        <dbReference type="EMBL" id="MBB5218087.1"/>
    </source>
</evidence>
<dbReference type="EMBL" id="CP031517">
    <property type="protein sequence ID" value="QOS40199.1"/>
    <property type="molecule type" value="Genomic_DNA"/>
</dbReference>
<feature type="domain" description="7,8-dihydro-6-hydroxymethylpterin-pyrophosphokinase" evidence="13">
    <location>
        <begin position="5"/>
        <end position="135"/>
    </location>
</feature>
<evidence type="ECO:0000256" key="5">
    <source>
        <dbReference type="ARBA" id="ARBA00022679"/>
    </source>
</evidence>
<reference evidence="14 16" key="2">
    <citation type="submission" date="2020-08" db="EMBL/GenBank/DDBJ databases">
        <title>Genomic Encyclopedia of Type Strains, Phase IV (KMG-IV): sequencing the most valuable type-strain genomes for metagenomic binning, comparative biology and taxonomic classification.</title>
        <authorList>
            <person name="Goeker M."/>
        </authorList>
    </citation>
    <scope>NUCLEOTIDE SEQUENCE [LARGE SCALE GENOMIC DNA]</scope>
    <source>
        <strain evidence="14 16">DSM 103679</strain>
    </source>
</reference>
<dbReference type="Proteomes" id="UP000578697">
    <property type="component" value="Unassembled WGS sequence"/>
</dbReference>
<dbReference type="PANTHER" id="PTHR43071:SF1">
    <property type="entry name" value="2-AMINO-4-HYDROXY-6-HYDROXYMETHYLDIHYDROPTERIDINE PYROPHOSPHOKINASE"/>
    <property type="match status" value="1"/>
</dbReference>
<dbReference type="InterPro" id="IPR000550">
    <property type="entry name" value="Hppk"/>
</dbReference>
<evidence type="ECO:0000256" key="11">
    <source>
        <dbReference type="ARBA" id="ARBA00029766"/>
    </source>
</evidence>
<reference evidence="15 17" key="1">
    <citation type="submission" date="2018-08" db="EMBL/GenBank/DDBJ databases">
        <title>The first complete genome of Treponema rectale (CHPAT), a commensal spirochete of the bovine rectum.</title>
        <authorList>
            <person name="Staton G.J."/>
            <person name="Clegg S.R."/>
            <person name="Carter S.D."/>
            <person name="Radford A.D."/>
            <person name="Darby A."/>
            <person name="Hall N."/>
            <person name="Birtles R.J."/>
            <person name="Evans N.J."/>
        </authorList>
    </citation>
    <scope>NUCLEOTIDE SEQUENCE [LARGE SCALE GENOMIC DNA]</scope>
    <source>
        <strain evidence="15 17">CHPA</strain>
    </source>
</reference>
<comment type="function">
    <text evidence="10">Catalyzes the transfer of pyrophosphate from adenosine triphosphate (ATP) to 6-hydroxymethyl-7,8-dihydropterin, an enzymatic step in folate biosynthesis pathway.</text>
</comment>
<keyword evidence="7 15" id="KW-0418">Kinase</keyword>
<evidence type="ECO:0000256" key="8">
    <source>
        <dbReference type="ARBA" id="ARBA00022840"/>
    </source>
</evidence>
<evidence type="ECO:0000256" key="9">
    <source>
        <dbReference type="ARBA" id="ARBA00022909"/>
    </source>
</evidence>
<sequence>MTCTVLGLGSNKGFQNLAPGKVLDEACRALSSVLKNAVFSSVYVTKPMYYEDQDYFHNMVCAGWYEGTAFELLDEIHRIEASFGRDRSKEIRYGCRSLDIDIELFGKEKISEENLVVPHEKFLERSFVLTPFHEVLKKYADIEFEGCLLKDSLPFSKEYIKTQLDLLKTQEVVLERS</sequence>
<dbReference type="GO" id="GO:0005524">
    <property type="term" value="F:ATP binding"/>
    <property type="evidence" value="ECO:0007669"/>
    <property type="project" value="UniProtKB-KW"/>
</dbReference>
<dbReference type="Proteomes" id="UP000593591">
    <property type="component" value="Chromosome"/>
</dbReference>
<evidence type="ECO:0000256" key="10">
    <source>
        <dbReference type="ARBA" id="ARBA00029409"/>
    </source>
</evidence>
<keyword evidence="6" id="KW-0547">Nucleotide-binding</keyword>
<proteinExistence type="inferred from homology"/>
<evidence type="ECO:0000256" key="1">
    <source>
        <dbReference type="ARBA" id="ARBA00005051"/>
    </source>
</evidence>